<feature type="repeat" description="ANK" evidence="1">
    <location>
        <begin position="172"/>
        <end position="204"/>
    </location>
</feature>
<dbReference type="InterPro" id="IPR036770">
    <property type="entry name" value="Ankyrin_rpt-contain_sf"/>
</dbReference>
<name>A0A2U3DQ33_PURLI</name>
<dbReference type="PANTHER" id="PTHR24133">
    <property type="entry name" value="ANKYRIN DOMAIN-CONTAINING"/>
    <property type="match status" value="1"/>
</dbReference>
<evidence type="ECO:0000256" key="1">
    <source>
        <dbReference type="PROSITE-ProRule" id="PRU00023"/>
    </source>
</evidence>
<gene>
    <name evidence="3" type="ORF">PCL_10530</name>
</gene>
<evidence type="ECO:0000313" key="4">
    <source>
        <dbReference type="Proteomes" id="UP000245956"/>
    </source>
</evidence>
<dbReference type="Pfam" id="PF13637">
    <property type="entry name" value="Ank_4"/>
    <property type="match status" value="1"/>
</dbReference>
<dbReference type="InterPro" id="IPR002110">
    <property type="entry name" value="Ankyrin_rpt"/>
</dbReference>
<accession>A0A2U3DQ33</accession>
<evidence type="ECO:0000256" key="2">
    <source>
        <dbReference type="SAM" id="SignalP"/>
    </source>
</evidence>
<dbReference type="PROSITE" id="PS50297">
    <property type="entry name" value="ANK_REP_REGION"/>
    <property type="match status" value="4"/>
</dbReference>
<dbReference type="InterPro" id="IPR036691">
    <property type="entry name" value="Endo/exonu/phosph_ase_sf"/>
</dbReference>
<keyword evidence="1" id="KW-0040">ANK repeat</keyword>
<dbReference type="EMBL" id="LCWV01000068">
    <property type="protein sequence ID" value="PWI64361.1"/>
    <property type="molecule type" value="Genomic_DNA"/>
</dbReference>
<feature type="signal peptide" evidence="2">
    <location>
        <begin position="1"/>
        <end position="20"/>
    </location>
</feature>
<dbReference type="PRINTS" id="PR01415">
    <property type="entry name" value="ANKYRIN"/>
</dbReference>
<dbReference type="InterPro" id="IPR052391">
    <property type="entry name" value="E3_Ligase-Neurotoxin"/>
</dbReference>
<dbReference type="Gene3D" id="1.25.40.20">
    <property type="entry name" value="Ankyrin repeat-containing domain"/>
    <property type="match status" value="3"/>
</dbReference>
<protein>
    <submittedName>
        <fullName evidence="3">Uncharacterized protein</fullName>
    </submittedName>
</protein>
<dbReference type="Gene3D" id="3.60.10.10">
    <property type="entry name" value="Endonuclease/exonuclease/phosphatase"/>
    <property type="match status" value="1"/>
</dbReference>
<keyword evidence="2" id="KW-0732">Signal</keyword>
<sequence length="590" mass="63959">MPSRPALVVVTLLLASGAEGSAVAEANIACSSAHKPDYTRKGVRTYKNWCCLHFAIVGNHYNLVEFLVEQGILPKRNKQFLATALPLAAIRGATRIVRLLLDTGFDVSAELMGETALQLAAACGYTHVMAMLLAAGAPARLDVLAAAIRGGSLFAVTVLLENGANMEPESQKGTTALHMAVSRGNAPIVRLLMHYGARADVIDEETFTPLGIAIRQNQVGCVDALLAHDIVTRLLRHGTDIECAETEGLFAGQRPLHDAAASGNEAIVELLIAAGADKHARDVDEWTALHHAADRGHDGVVATLLNKGLNANARDAKAAMAAAMGSHAGSDPFDLDNHIPLTFADRARAAQLGNSSPVVDRPIGVSPASRRLAWTPSSPLLRLSNSAATEGAPPAYASYRPSLEPIREPVSIVEGANRAAKQYTSGIEHTFANRFATSFLDFWRQSLSILPPATHRKRTFRSRTTRRRRTGEELRVVRDPDPNRIIHMTGHHRNKTETKTIRVFQANVGKIPPAYDCALALADAEQYDVVLLQEPWREAKEGRCLTKSHPAYDKFSPVNSWANNSTRPRVMTYVRRRPSAQTEKAMPCPA</sequence>
<dbReference type="Proteomes" id="UP000245956">
    <property type="component" value="Unassembled WGS sequence"/>
</dbReference>
<dbReference type="SUPFAM" id="SSF56219">
    <property type="entry name" value="DNase I-like"/>
    <property type="match status" value="1"/>
</dbReference>
<feature type="repeat" description="ANK" evidence="1">
    <location>
        <begin position="284"/>
        <end position="316"/>
    </location>
</feature>
<dbReference type="SMART" id="SM00248">
    <property type="entry name" value="ANK"/>
    <property type="match status" value="7"/>
</dbReference>
<feature type="chain" id="PRO_5015570877" evidence="2">
    <location>
        <begin position="21"/>
        <end position="590"/>
    </location>
</feature>
<organism evidence="3 4">
    <name type="scientific">Purpureocillium lilacinum</name>
    <name type="common">Paecilomyces lilacinus</name>
    <dbReference type="NCBI Taxonomy" id="33203"/>
    <lineage>
        <taxon>Eukaryota</taxon>
        <taxon>Fungi</taxon>
        <taxon>Dikarya</taxon>
        <taxon>Ascomycota</taxon>
        <taxon>Pezizomycotina</taxon>
        <taxon>Sordariomycetes</taxon>
        <taxon>Hypocreomycetidae</taxon>
        <taxon>Hypocreales</taxon>
        <taxon>Ophiocordycipitaceae</taxon>
        <taxon>Purpureocillium</taxon>
    </lineage>
</organism>
<comment type="caution">
    <text evidence="3">The sequence shown here is derived from an EMBL/GenBank/DDBJ whole genome shotgun (WGS) entry which is preliminary data.</text>
</comment>
<evidence type="ECO:0000313" key="3">
    <source>
        <dbReference type="EMBL" id="PWI64361.1"/>
    </source>
</evidence>
<feature type="repeat" description="ANK" evidence="1">
    <location>
        <begin position="251"/>
        <end position="283"/>
    </location>
</feature>
<dbReference type="PANTHER" id="PTHR24133:SF40">
    <property type="entry name" value="ANKYRIN REPEAT DOMAIN 44"/>
    <property type="match status" value="1"/>
</dbReference>
<dbReference type="Pfam" id="PF12796">
    <property type="entry name" value="Ank_2"/>
    <property type="match status" value="2"/>
</dbReference>
<dbReference type="AlphaFoldDB" id="A0A2U3DQ33"/>
<proteinExistence type="predicted"/>
<dbReference type="SUPFAM" id="SSF48403">
    <property type="entry name" value="Ankyrin repeat"/>
    <property type="match status" value="1"/>
</dbReference>
<feature type="repeat" description="ANK" evidence="1">
    <location>
        <begin position="112"/>
        <end position="137"/>
    </location>
</feature>
<reference evidence="3 4" key="1">
    <citation type="journal article" date="2016" name="Front. Microbiol.">
        <title>Genome and transcriptome sequences reveal the specific parasitism of the nematophagous Purpureocillium lilacinum 36-1.</title>
        <authorList>
            <person name="Xie J."/>
            <person name="Li S."/>
            <person name="Mo C."/>
            <person name="Xiao X."/>
            <person name="Peng D."/>
            <person name="Wang G."/>
            <person name="Xiao Y."/>
        </authorList>
    </citation>
    <scope>NUCLEOTIDE SEQUENCE [LARGE SCALE GENOMIC DNA]</scope>
    <source>
        <strain evidence="3 4">36-1</strain>
    </source>
</reference>
<dbReference type="PROSITE" id="PS50088">
    <property type="entry name" value="ANK_REPEAT"/>
    <property type="match status" value="4"/>
</dbReference>